<accession>A0A1K1Q9B6</accession>
<dbReference type="AlphaFoldDB" id="A0A1K1Q9B6"/>
<feature type="transmembrane region" description="Helical" evidence="1">
    <location>
        <begin position="51"/>
        <end position="79"/>
    </location>
</feature>
<feature type="transmembrane region" description="Helical" evidence="1">
    <location>
        <begin position="12"/>
        <end position="30"/>
    </location>
</feature>
<dbReference type="STRING" id="76595.SAMN05660313_02472"/>
<protein>
    <recommendedName>
        <fullName evidence="4">DoxX protein</fullName>
    </recommendedName>
</protein>
<gene>
    <name evidence="2" type="ORF">SAMN05660313_02472</name>
</gene>
<feature type="transmembrane region" description="Helical" evidence="1">
    <location>
        <begin position="115"/>
        <end position="131"/>
    </location>
</feature>
<evidence type="ECO:0000256" key="1">
    <source>
        <dbReference type="SAM" id="Phobius"/>
    </source>
</evidence>
<dbReference type="OrthoDB" id="957977at2"/>
<name>A0A1K1Q9B6_9FLAO</name>
<evidence type="ECO:0008006" key="4">
    <source>
        <dbReference type="Google" id="ProtNLM"/>
    </source>
</evidence>
<keyword evidence="1" id="KW-1133">Transmembrane helix</keyword>
<sequence>MNNLHENITEVLLLIFLIITFLQSGFDKVADWKGNLSWLKGHFSATPLKNTVPLLLGIILVIEVIAGALCGFGVVQFIIDGKSSMAIYGTILSCITLLFLLFGQRIAKDYEGAKTIVIYFMPAIFLLYLLANK</sequence>
<keyword evidence="3" id="KW-1185">Reference proteome</keyword>
<dbReference type="RefSeq" id="WP_072304103.1">
    <property type="nucleotide sequence ID" value="NZ_FPIY01000003.1"/>
</dbReference>
<keyword evidence="1" id="KW-0472">Membrane</keyword>
<proteinExistence type="predicted"/>
<reference evidence="3" key="1">
    <citation type="submission" date="2016-11" db="EMBL/GenBank/DDBJ databases">
        <authorList>
            <person name="Varghese N."/>
            <person name="Submissions S."/>
        </authorList>
    </citation>
    <scope>NUCLEOTIDE SEQUENCE [LARGE SCALE GENOMIC DNA]</scope>
    <source>
        <strain evidence="3">DSM 24786</strain>
    </source>
</reference>
<organism evidence="2 3">
    <name type="scientific">Cellulophaga fucicola</name>
    <dbReference type="NCBI Taxonomy" id="76595"/>
    <lineage>
        <taxon>Bacteria</taxon>
        <taxon>Pseudomonadati</taxon>
        <taxon>Bacteroidota</taxon>
        <taxon>Flavobacteriia</taxon>
        <taxon>Flavobacteriales</taxon>
        <taxon>Flavobacteriaceae</taxon>
        <taxon>Cellulophaga</taxon>
    </lineage>
</organism>
<feature type="transmembrane region" description="Helical" evidence="1">
    <location>
        <begin position="85"/>
        <end position="103"/>
    </location>
</feature>
<keyword evidence="1" id="KW-0812">Transmembrane</keyword>
<evidence type="ECO:0000313" key="3">
    <source>
        <dbReference type="Proteomes" id="UP000183257"/>
    </source>
</evidence>
<evidence type="ECO:0000313" key="2">
    <source>
        <dbReference type="EMBL" id="SFW56324.1"/>
    </source>
</evidence>
<dbReference type="EMBL" id="FPIY01000003">
    <property type="protein sequence ID" value="SFW56324.1"/>
    <property type="molecule type" value="Genomic_DNA"/>
</dbReference>
<dbReference type="Proteomes" id="UP000183257">
    <property type="component" value="Unassembled WGS sequence"/>
</dbReference>